<reference evidence="10 11" key="1">
    <citation type="submission" date="2018-05" db="EMBL/GenBank/DDBJ databases">
        <title>Comparative genomic sequence analysis between strain HN4 and CCM 8460T (Falsochrobactrum ovis) will provide more evidence to prove that HN4 is a new species of Falsochrobactrum.</title>
        <authorList>
            <person name="Lyu W."/>
            <person name="Sun L."/>
            <person name="Yao L."/>
        </authorList>
    </citation>
    <scope>NUCLEOTIDE SEQUENCE [LARGE SCALE GENOMIC DNA]</scope>
    <source>
        <strain evidence="10 11">HN4</strain>
    </source>
</reference>
<sequence length="429" mass="45832">MPPAAPALTSRIKGEPNMNSDSNISDTKDVEVASHPKDASRRNLLKFAGAGLAATALASPVTSAMAQVPEEANTEPLNIVRKGIDKSFEVFNIDILEEEAKRFYNKGTYVFVKNGSGRQWTLAENQRAWDDYVMTPNRMQGIVREEIDLSVNLLGTQLPHPLIITPFGSHGLHHPAAELATAKGAAKTGGLLSVSSASTASLEDIAKASDGPKWFQIYLDVDEGFSRELLQRAKAAGYKAIILTVDSIGQGSSDEYEYLGKLRPWLPYGNFPAGRSTRFKTNLSWSDVEMIRKETGLPVIVKGLTRPEDARAAISAGAGAIQVSNHGGRALDGTPASITVLPSIAEEVKGEVPIILDSGIRRGTDVVKSLALGADAVAIGRPVMFGLATGGASGVDSVIRYFHQETVDAVLHSGVDSIAKLGKEHVRRI</sequence>
<evidence type="ECO:0000256" key="6">
    <source>
        <dbReference type="PIRSR" id="PIRSR000138-1"/>
    </source>
</evidence>
<feature type="binding site" evidence="7">
    <location>
        <position position="218"/>
    </location>
    <ligand>
        <name>glyoxylate</name>
        <dbReference type="ChEBI" id="CHEBI:36655"/>
    </ligand>
</feature>
<feature type="binding site" evidence="7">
    <location>
        <position position="324"/>
    </location>
    <ligand>
        <name>FMN</name>
        <dbReference type="ChEBI" id="CHEBI:58210"/>
    </ligand>
</feature>
<evidence type="ECO:0000259" key="9">
    <source>
        <dbReference type="PROSITE" id="PS51349"/>
    </source>
</evidence>
<comment type="similarity">
    <text evidence="5">Belongs to the FMN-dependent alpha-hydroxy acid dehydrogenase family.</text>
</comment>
<comment type="cofactor">
    <cofactor evidence="1">
        <name>FMN</name>
        <dbReference type="ChEBI" id="CHEBI:58210"/>
    </cofactor>
</comment>
<keyword evidence="4" id="KW-0560">Oxidoreductase</keyword>
<feature type="domain" description="FMN hydroxy acid dehydrogenase" evidence="9">
    <location>
        <begin position="85"/>
        <end position="429"/>
    </location>
</feature>
<protein>
    <submittedName>
        <fullName evidence="10">Histidine kinase</fullName>
    </submittedName>
</protein>
<dbReference type="InterPro" id="IPR006311">
    <property type="entry name" value="TAT_signal"/>
</dbReference>
<keyword evidence="2 7" id="KW-0285">Flavoprotein</keyword>
<dbReference type="InterPro" id="IPR037396">
    <property type="entry name" value="FMN_HAD"/>
</dbReference>
<evidence type="ECO:0000313" key="10">
    <source>
        <dbReference type="EMBL" id="PWL18306.1"/>
    </source>
</evidence>
<dbReference type="InterPro" id="IPR000262">
    <property type="entry name" value="FMN-dep_DH"/>
</dbReference>
<evidence type="ECO:0000256" key="4">
    <source>
        <dbReference type="ARBA" id="ARBA00023002"/>
    </source>
</evidence>
<dbReference type="AlphaFoldDB" id="A0A316JAD7"/>
<proteinExistence type="inferred from homology"/>
<feature type="binding site" evidence="7">
    <location>
        <begin position="166"/>
        <end position="168"/>
    </location>
    <ligand>
        <name>FMN</name>
        <dbReference type="ChEBI" id="CHEBI:58210"/>
    </ligand>
</feature>
<keyword evidence="10" id="KW-0808">Transferase</keyword>
<keyword evidence="10" id="KW-0418">Kinase</keyword>
<dbReference type="PANTHER" id="PTHR10578:SF107">
    <property type="entry name" value="2-HYDROXYACID OXIDASE 1"/>
    <property type="match status" value="1"/>
</dbReference>
<dbReference type="PIRSF" id="PIRSF000138">
    <property type="entry name" value="Al-hdrx_acd_dh"/>
    <property type="match status" value="1"/>
</dbReference>
<feature type="region of interest" description="Disordered" evidence="8">
    <location>
        <begin position="1"/>
        <end position="37"/>
    </location>
</feature>
<feature type="compositionally biased region" description="Basic and acidic residues" evidence="8">
    <location>
        <begin position="26"/>
        <end position="37"/>
    </location>
</feature>
<feature type="binding site" evidence="7">
    <location>
        <begin position="357"/>
        <end position="361"/>
    </location>
    <ligand>
        <name>FMN</name>
        <dbReference type="ChEBI" id="CHEBI:58210"/>
    </ligand>
</feature>
<name>A0A316JAD7_9HYPH</name>
<feature type="binding site" evidence="7">
    <location>
        <position position="302"/>
    </location>
    <ligand>
        <name>FMN</name>
        <dbReference type="ChEBI" id="CHEBI:58210"/>
    </ligand>
</feature>
<dbReference type="PANTHER" id="PTHR10578">
    <property type="entry name" value="S -2-HYDROXY-ACID OXIDASE-RELATED"/>
    <property type="match status" value="1"/>
</dbReference>
<evidence type="ECO:0000313" key="11">
    <source>
        <dbReference type="Proteomes" id="UP000245865"/>
    </source>
</evidence>
<feature type="binding site" evidence="7">
    <location>
        <position position="329"/>
    </location>
    <ligand>
        <name>glyoxylate</name>
        <dbReference type="ChEBI" id="CHEBI:36655"/>
    </ligand>
</feature>
<comment type="caution">
    <text evidence="10">The sequence shown here is derived from an EMBL/GenBank/DDBJ whole genome shotgun (WGS) entry which is preliminary data.</text>
</comment>
<feature type="binding site" evidence="7">
    <location>
        <begin position="380"/>
        <end position="381"/>
    </location>
    <ligand>
        <name>FMN</name>
        <dbReference type="ChEBI" id="CHEBI:58210"/>
    </ligand>
</feature>
<dbReference type="Pfam" id="PF01070">
    <property type="entry name" value="FMN_dh"/>
    <property type="match status" value="1"/>
</dbReference>
<evidence type="ECO:0000256" key="2">
    <source>
        <dbReference type="ARBA" id="ARBA00022630"/>
    </source>
</evidence>
<dbReference type="EMBL" id="QGDB01000002">
    <property type="protein sequence ID" value="PWL18306.1"/>
    <property type="molecule type" value="Genomic_DNA"/>
</dbReference>
<feature type="active site" description="Proton acceptor" evidence="6">
    <location>
        <position position="326"/>
    </location>
</feature>
<keyword evidence="11" id="KW-1185">Reference proteome</keyword>
<evidence type="ECO:0000256" key="1">
    <source>
        <dbReference type="ARBA" id="ARBA00001917"/>
    </source>
</evidence>
<dbReference type="GO" id="GO:0010181">
    <property type="term" value="F:FMN binding"/>
    <property type="evidence" value="ECO:0007669"/>
    <property type="project" value="InterPro"/>
</dbReference>
<dbReference type="Proteomes" id="UP000245865">
    <property type="component" value="Unassembled WGS sequence"/>
</dbReference>
<feature type="binding site" evidence="7">
    <location>
        <position position="195"/>
    </location>
    <ligand>
        <name>FMN</name>
        <dbReference type="ChEBI" id="CHEBI:58210"/>
    </ligand>
</feature>
<feature type="binding site" evidence="7">
    <location>
        <position position="326"/>
    </location>
    <ligand>
        <name>glyoxylate</name>
        <dbReference type="ChEBI" id="CHEBI:36655"/>
    </ligand>
</feature>
<feature type="binding site" evidence="7">
    <location>
        <position position="244"/>
    </location>
    <ligand>
        <name>FMN</name>
        <dbReference type="ChEBI" id="CHEBI:58210"/>
    </ligand>
</feature>
<dbReference type="InterPro" id="IPR012133">
    <property type="entry name" value="Alpha-hydoxy_acid_DH_FMN"/>
</dbReference>
<dbReference type="GO" id="GO:0016491">
    <property type="term" value="F:oxidoreductase activity"/>
    <property type="evidence" value="ECO:0007669"/>
    <property type="project" value="UniProtKB-KW"/>
</dbReference>
<dbReference type="GO" id="GO:0016301">
    <property type="term" value="F:kinase activity"/>
    <property type="evidence" value="ECO:0007669"/>
    <property type="project" value="UniProtKB-KW"/>
</dbReference>
<organism evidence="10 11">
    <name type="scientific">Falsochrobactrum shanghaiense</name>
    <dbReference type="NCBI Taxonomy" id="2201899"/>
    <lineage>
        <taxon>Bacteria</taxon>
        <taxon>Pseudomonadati</taxon>
        <taxon>Pseudomonadota</taxon>
        <taxon>Alphaproteobacteria</taxon>
        <taxon>Hyphomicrobiales</taxon>
        <taxon>Brucellaceae</taxon>
        <taxon>Falsochrobactrum</taxon>
    </lineage>
</organism>
<evidence type="ECO:0000256" key="8">
    <source>
        <dbReference type="SAM" id="MobiDB-lite"/>
    </source>
</evidence>
<evidence type="ECO:0000256" key="5">
    <source>
        <dbReference type="ARBA" id="ARBA00024042"/>
    </source>
</evidence>
<dbReference type="PROSITE" id="PS51318">
    <property type="entry name" value="TAT"/>
    <property type="match status" value="1"/>
</dbReference>
<dbReference type="InterPro" id="IPR013785">
    <property type="entry name" value="Aldolase_TIM"/>
</dbReference>
<gene>
    <name evidence="10" type="ORF">DKP76_04170</name>
</gene>
<evidence type="ECO:0000256" key="7">
    <source>
        <dbReference type="PIRSR" id="PIRSR000138-2"/>
    </source>
</evidence>
<feature type="binding site" evidence="7">
    <location>
        <position position="216"/>
    </location>
    <ligand>
        <name>FMN</name>
        <dbReference type="ChEBI" id="CHEBI:58210"/>
    </ligand>
</feature>
<dbReference type="PROSITE" id="PS51349">
    <property type="entry name" value="FMN_HYDROXY_ACID_DH_2"/>
    <property type="match status" value="1"/>
</dbReference>
<dbReference type="Gene3D" id="3.20.20.70">
    <property type="entry name" value="Aldolase class I"/>
    <property type="match status" value="1"/>
</dbReference>
<dbReference type="SUPFAM" id="SSF51395">
    <property type="entry name" value="FMN-linked oxidoreductases"/>
    <property type="match status" value="1"/>
</dbReference>
<keyword evidence="3 7" id="KW-0288">FMN</keyword>
<accession>A0A316JAD7</accession>
<evidence type="ECO:0000256" key="3">
    <source>
        <dbReference type="ARBA" id="ARBA00022643"/>
    </source>
</evidence>